<dbReference type="Proteomes" id="UP001236014">
    <property type="component" value="Chromosome"/>
</dbReference>
<accession>A0A9Y2IPQ1</accession>
<feature type="signal peptide" evidence="2">
    <location>
        <begin position="1"/>
        <end position="23"/>
    </location>
</feature>
<organism evidence="3 4">
    <name type="scientific">Amycolatopsis carbonis</name>
    <dbReference type="NCBI Taxonomy" id="715471"/>
    <lineage>
        <taxon>Bacteria</taxon>
        <taxon>Bacillati</taxon>
        <taxon>Actinomycetota</taxon>
        <taxon>Actinomycetes</taxon>
        <taxon>Pseudonocardiales</taxon>
        <taxon>Pseudonocardiaceae</taxon>
        <taxon>Amycolatopsis</taxon>
    </lineage>
</organism>
<sequence>MARHIITRVALGAAAVLATITIAAPEASASTAPGHSGAVFVQTDSPKGNAVVAYSRSTDGTLKQTAVYKTGGLGGVLDGSVVDHQASQGSLAYDERHQVLIATNSGSNTVTVFAVRGSQLVRIQTLASGGRFPVSVAVHGDRVYVLNALDGGSLQGYWNLGGHLIPLPGQHRALGLDPNAAPQFTHTPAQVEFTPDGAHLVVATKAVGDSLMVYSVNTLLGLSAKPTVTSTGAGSVPFGFAFDRGGRVLLTEAGPNAVASVHLDKAGRATVGETVATGQAASCWITVAGDYAYVANAGSGTITTYSVGHGRLELIGQTPASAGTIDLTASGDGKFLYAQAGRDGEVDAFRIGRDGSLTAVGTVAVPDAVGGEGIVAS</sequence>
<dbReference type="Pfam" id="PF10282">
    <property type="entry name" value="Lactonase"/>
    <property type="match status" value="1"/>
</dbReference>
<comment type="similarity">
    <text evidence="1">Belongs to the cycloisomerase 2 family.</text>
</comment>
<dbReference type="EMBL" id="CP127294">
    <property type="protein sequence ID" value="WIX83702.1"/>
    <property type="molecule type" value="Genomic_DNA"/>
</dbReference>
<evidence type="ECO:0000313" key="3">
    <source>
        <dbReference type="EMBL" id="WIX83702.1"/>
    </source>
</evidence>
<evidence type="ECO:0000256" key="1">
    <source>
        <dbReference type="ARBA" id="ARBA00005564"/>
    </source>
</evidence>
<protein>
    <submittedName>
        <fullName evidence="3">Beta-propeller fold lactonase family protein</fullName>
    </submittedName>
</protein>
<dbReference type="AlphaFoldDB" id="A0A9Y2IPQ1"/>
<proteinExistence type="inferred from homology"/>
<dbReference type="Gene3D" id="2.130.10.10">
    <property type="entry name" value="YVTN repeat-like/Quinoprotein amine dehydrogenase"/>
    <property type="match status" value="2"/>
</dbReference>
<dbReference type="RefSeq" id="WP_285974248.1">
    <property type="nucleotide sequence ID" value="NZ_CP127294.1"/>
</dbReference>
<dbReference type="PANTHER" id="PTHR30344:SF1">
    <property type="entry name" value="6-PHOSPHOGLUCONOLACTONASE"/>
    <property type="match status" value="1"/>
</dbReference>
<dbReference type="SUPFAM" id="SSF75011">
    <property type="entry name" value="3-carboxy-cis,cis-mucoante lactonizing enzyme"/>
    <property type="match status" value="1"/>
</dbReference>
<feature type="chain" id="PRO_5040880367" evidence="2">
    <location>
        <begin position="24"/>
        <end position="377"/>
    </location>
</feature>
<dbReference type="InterPro" id="IPR019405">
    <property type="entry name" value="Lactonase_7-beta_prop"/>
</dbReference>
<dbReference type="InterPro" id="IPR015943">
    <property type="entry name" value="WD40/YVTN_repeat-like_dom_sf"/>
</dbReference>
<keyword evidence="4" id="KW-1185">Reference proteome</keyword>
<gene>
    <name evidence="3" type="ORF">QRX50_24560</name>
</gene>
<keyword evidence="2" id="KW-0732">Signal</keyword>
<evidence type="ECO:0000313" key="4">
    <source>
        <dbReference type="Proteomes" id="UP001236014"/>
    </source>
</evidence>
<dbReference type="GO" id="GO:0017057">
    <property type="term" value="F:6-phosphogluconolactonase activity"/>
    <property type="evidence" value="ECO:0007669"/>
    <property type="project" value="TreeGrafter"/>
</dbReference>
<dbReference type="KEGG" id="acab:QRX50_24560"/>
<reference evidence="3 4" key="1">
    <citation type="submission" date="2023-06" db="EMBL/GenBank/DDBJ databases">
        <authorList>
            <person name="Oyuntsetseg B."/>
            <person name="Kim S.B."/>
        </authorList>
    </citation>
    <scope>NUCLEOTIDE SEQUENCE [LARGE SCALE GENOMIC DNA]</scope>
    <source>
        <strain evidence="3 4">2-15</strain>
    </source>
</reference>
<dbReference type="InterPro" id="IPR050282">
    <property type="entry name" value="Cycloisomerase_2"/>
</dbReference>
<name>A0A9Y2IPQ1_9PSEU</name>
<dbReference type="PANTHER" id="PTHR30344">
    <property type="entry name" value="6-PHOSPHOGLUCONOLACTONASE-RELATED"/>
    <property type="match status" value="1"/>
</dbReference>
<evidence type="ECO:0000256" key="2">
    <source>
        <dbReference type="SAM" id="SignalP"/>
    </source>
</evidence>